<name>A0A9Q0YLT5_HOLLE</name>
<dbReference type="InterPro" id="IPR050198">
    <property type="entry name" value="Non-receptor_tyrosine_kinases"/>
</dbReference>
<dbReference type="GO" id="GO:0004713">
    <property type="term" value="F:protein tyrosine kinase activity"/>
    <property type="evidence" value="ECO:0007669"/>
    <property type="project" value="InterPro"/>
</dbReference>
<organism evidence="4 5">
    <name type="scientific">Holothuria leucospilota</name>
    <name type="common">Black long sea cucumber</name>
    <name type="synonym">Mertensiothuria leucospilota</name>
    <dbReference type="NCBI Taxonomy" id="206669"/>
    <lineage>
        <taxon>Eukaryota</taxon>
        <taxon>Metazoa</taxon>
        <taxon>Echinodermata</taxon>
        <taxon>Eleutherozoa</taxon>
        <taxon>Echinozoa</taxon>
        <taxon>Holothuroidea</taxon>
        <taxon>Aspidochirotacea</taxon>
        <taxon>Aspidochirotida</taxon>
        <taxon>Holothuriidae</taxon>
        <taxon>Holothuria</taxon>
    </lineage>
</organism>
<comment type="caution">
    <text evidence="4">The sequence shown here is derived from an EMBL/GenBank/DDBJ whole genome shotgun (WGS) entry which is preliminary data.</text>
</comment>
<evidence type="ECO:0000256" key="1">
    <source>
        <dbReference type="ARBA" id="ARBA00022741"/>
    </source>
</evidence>
<keyword evidence="2" id="KW-0067">ATP-binding</keyword>
<accession>A0A9Q0YLT5</accession>
<dbReference type="InterPro" id="IPR020635">
    <property type="entry name" value="Tyr_kinase_cat_dom"/>
</dbReference>
<evidence type="ECO:0000313" key="4">
    <source>
        <dbReference type="EMBL" id="KAJ8023816.1"/>
    </source>
</evidence>
<dbReference type="GO" id="GO:0005524">
    <property type="term" value="F:ATP binding"/>
    <property type="evidence" value="ECO:0007669"/>
    <property type="project" value="UniProtKB-KW"/>
</dbReference>
<feature type="domain" description="Protein kinase" evidence="3">
    <location>
        <begin position="1"/>
        <end position="163"/>
    </location>
</feature>
<dbReference type="Pfam" id="PF07714">
    <property type="entry name" value="PK_Tyr_Ser-Thr"/>
    <property type="match status" value="1"/>
</dbReference>
<gene>
    <name evidence="4" type="ORF">HOLleu_36361</name>
</gene>
<keyword evidence="5" id="KW-1185">Reference proteome</keyword>
<dbReference type="InterPro" id="IPR001245">
    <property type="entry name" value="Ser-Thr/Tyr_kinase_cat_dom"/>
</dbReference>
<dbReference type="Gene3D" id="1.10.510.10">
    <property type="entry name" value="Transferase(Phosphotransferase) domain 1"/>
    <property type="match status" value="1"/>
</dbReference>
<dbReference type="SUPFAM" id="SSF56112">
    <property type="entry name" value="Protein kinase-like (PK-like)"/>
    <property type="match status" value="1"/>
</dbReference>
<protein>
    <submittedName>
        <fullName evidence="4">Macrophage-stimulating protein receptor</fullName>
    </submittedName>
</protein>
<reference evidence="4" key="1">
    <citation type="submission" date="2021-10" db="EMBL/GenBank/DDBJ databases">
        <title>Tropical sea cucumber genome reveals ecological adaptation and Cuvierian tubules defense mechanism.</title>
        <authorList>
            <person name="Chen T."/>
        </authorList>
    </citation>
    <scope>NUCLEOTIDE SEQUENCE</scope>
    <source>
        <strain evidence="4">Nanhai2018</strain>
        <tissue evidence="4">Muscle</tissue>
    </source>
</reference>
<keyword evidence="1" id="KW-0547">Nucleotide-binding</keyword>
<keyword evidence="4" id="KW-0675">Receptor</keyword>
<dbReference type="Proteomes" id="UP001152320">
    <property type="component" value="Chromosome 19"/>
</dbReference>
<dbReference type="OrthoDB" id="4062651at2759"/>
<evidence type="ECO:0000313" key="5">
    <source>
        <dbReference type="Proteomes" id="UP001152320"/>
    </source>
</evidence>
<dbReference type="SMART" id="SM00219">
    <property type="entry name" value="TyrKc"/>
    <property type="match status" value="1"/>
</dbReference>
<dbReference type="InterPro" id="IPR000719">
    <property type="entry name" value="Prot_kinase_dom"/>
</dbReference>
<dbReference type="EMBL" id="JAIZAY010000019">
    <property type="protein sequence ID" value="KAJ8023816.1"/>
    <property type="molecule type" value="Genomic_DNA"/>
</dbReference>
<dbReference type="AlphaFoldDB" id="A0A9Q0YLT5"/>
<evidence type="ECO:0000259" key="3">
    <source>
        <dbReference type="PROSITE" id="PS50011"/>
    </source>
</evidence>
<proteinExistence type="predicted"/>
<dbReference type="PANTHER" id="PTHR24418">
    <property type="entry name" value="TYROSINE-PROTEIN KINASE"/>
    <property type="match status" value="1"/>
</dbReference>
<dbReference type="PROSITE" id="PS50011">
    <property type="entry name" value="PROTEIN_KINASE_DOM"/>
    <property type="match status" value="1"/>
</dbReference>
<dbReference type="InterPro" id="IPR011009">
    <property type="entry name" value="Kinase-like_dom_sf"/>
</dbReference>
<evidence type="ECO:0000256" key="2">
    <source>
        <dbReference type="ARBA" id="ARBA00022840"/>
    </source>
</evidence>
<sequence length="195" mass="22574">MSASDFVQHTLGILGGMEVIHSYGFLHPWLSTNKILLTKQGCCKLYDFCLKEDAPHVFAVKKSKNESFVSLIAPESLRRNEYFQESDVWSAAVVIWEMLSCGLPPFTDTDYLLQEKCSQTQSSYTWPENFLQFRNHVLFECWKEDLSSRPTMQALRFSFKEIFERFKDGELATKSSACTLDLYEPMKEAASDKRY</sequence>